<organism evidence="1 2">
    <name type="scientific">Paraburkholderia sprentiae WSM5005</name>
    <dbReference type="NCBI Taxonomy" id="754502"/>
    <lineage>
        <taxon>Bacteria</taxon>
        <taxon>Pseudomonadati</taxon>
        <taxon>Pseudomonadota</taxon>
        <taxon>Betaproteobacteria</taxon>
        <taxon>Burkholderiales</taxon>
        <taxon>Burkholderiaceae</taxon>
        <taxon>Paraburkholderia</taxon>
    </lineage>
</organism>
<dbReference type="Proteomes" id="UP000179860">
    <property type="component" value="Chromosome 2"/>
</dbReference>
<sequence>MIHFVAADLRPVICEARTQQCRIVLVKDHGVYMLSEKGKMENGRRSIIAWAVECNPNTVQFDDWWERARAEFGGDDFVEHLDRNDAVFDRVIDEGFDLRIGADAGYLYINAVAPRS</sequence>
<reference evidence="1" key="2">
    <citation type="submission" date="2021-06" db="EMBL/GenBank/DDBJ databases">
        <authorList>
            <person name="Rogers T.H."/>
            <person name="Ramsay J.P."/>
            <person name="Wang P."/>
            <person name="Terpolilli J."/>
        </authorList>
    </citation>
    <scope>NUCLEOTIDE SEQUENCE [LARGE SCALE GENOMIC DNA]</scope>
    <source>
        <strain evidence="1">WSM5005</strain>
    </source>
</reference>
<evidence type="ECO:0000313" key="1">
    <source>
        <dbReference type="EMBL" id="APA89364.1"/>
    </source>
</evidence>
<proteinExistence type="predicted"/>
<name>A0A1I9YT40_9BURK</name>
<reference evidence="1" key="1">
    <citation type="submission" date="2016-09" db="EMBL/GenBank/DDBJ databases">
        <title>The Complete Genome of Burkholderia sprentiae wsm5005.</title>
        <authorList>
            <person name="De Meyer S."/>
            <person name="Wang P."/>
            <person name="Terpolilli J."/>
        </authorList>
    </citation>
    <scope>NUCLEOTIDE SEQUENCE [LARGE SCALE GENOMIC DNA]</scope>
    <source>
        <strain evidence="1">WSM5005</strain>
    </source>
</reference>
<dbReference type="AlphaFoldDB" id="A0A1I9YT40"/>
<dbReference type="KEGG" id="pspw:BJG93_27455"/>
<keyword evidence="2" id="KW-1185">Reference proteome</keyword>
<dbReference type="OrthoDB" id="6520566at2"/>
<accession>A0A1I9YT40</accession>
<dbReference type="InterPro" id="IPR021436">
    <property type="entry name" value="DUF3085"/>
</dbReference>
<dbReference type="Pfam" id="PF11284">
    <property type="entry name" value="DUF3085"/>
    <property type="match status" value="1"/>
</dbReference>
<evidence type="ECO:0000313" key="2">
    <source>
        <dbReference type="Proteomes" id="UP000179860"/>
    </source>
</evidence>
<dbReference type="RefSeq" id="WP_027196513.1">
    <property type="nucleotide sequence ID" value="NZ_CP017562.2"/>
</dbReference>
<protein>
    <submittedName>
        <fullName evidence="1">DUF3085 domain-containing protein</fullName>
    </submittedName>
</protein>
<dbReference type="STRING" id="754502.BJG93_27455"/>
<gene>
    <name evidence="1" type="ORF">BJG93_27455</name>
</gene>
<dbReference type="EMBL" id="CP017562">
    <property type="protein sequence ID" value="APA89364.1"/>
    <property type="molecule type" value="Genomic_DNA"/>
</dbReference>